<reference evidence="1" key="1">
    <citation type="submission" date="2022-02" db="EMBL/GenBank/DDBJ databases">
        <title>Plant Genome Project.</title>
        <authorList>
            <person name="Zhang R.-G."/>
        </authorList>
    </citation>
    <scope>NUCLEOTIDE SEQUENCE</scope>
    <source>
        <strain evidence="1">AT1</strain>
    </source>
</reference>
<accession>A0ACC0LSD5</accession>
<name>A0ACC0LSD5_RHOML</name>
<proteinExistence type="predicted"/>
<keyword evidence="2" id="KW-1185">Reference proteome</keyword>
<evidence type="ECO:0000313" key="1">
    <source>
        <dbReference type="EMBL" id="KAI8531259.1"/>
    </source>
</evidence>
<comment type="caution">
    <text evidence="1">The sequence shown here is derived from an EMBL/GenBank/DDBJ whole genome shotgun (WGS) entry which is preliminary data.</text>
</comment>
<gene>
    <name evidence="1" type="ORF">RHMOL_Rhmol11G0122800</name>
</gene>
<evidence type="ECO:0000313" key="2">
    <source>
        <dbReference type="Proteomes" id="UP001062846"/>
    </source>
</evidence>
<sequence length="69" mass="7840">MIIGPTRTWCFSRWGPTKRGSKVTWVGTTHMQHASPSQSKGEEDQLHRPSTTCCFTRFPPCSRPHKILA</sequence>
<protein>
    <submittedName>
        <fullName evidence="1">Uncharacterized protein</fullName>
    </submittedName>
</protein>
<dbReference type="EMBL" id="CM046398">
    <property type="protein sequence ID" value="KAI8531259.1"/>
    <property type="molecule type" value="Genomic_DNA"/>
</dbReference>
<organism evidence="1 2">
    <name type="scientific">Rhododendron molle</name>
    <name type="common">Chinese azalea</name>
    <name type="synonym">Azalea mollis</name>
    <dbReference type="NCBI Taxonomy" id="49168"/>
    <lineage>
        <taxon>Eukaryota</taxon>
        <taxon>Viridiplantae</taxon>
        <taxon>Streptophyta</taxon>
        <taxon>Embryophyta</taxon>
        <taxon>Tracheophyta</taxon>
        <taxon>Spermatophyta</taxon>
        <taxon>Magnoliopsida</taxon>
        <taxon>eudicotyledons</taxon>
        <taxon>Gunneridae</taxon>
        <taxon>Pentapetalae</taxon>
        <taxon>asterids</taxon>
        <taxon>Ericales</taxon>
        <taxon>Ericaceae</taxon>
        <taxon>Ericoideae</taxon>
        <taxon>Rhodoreae</taxon>
        <taxon>Rhododendron</taxon>
    </lineage>
</organism>
<dbReference type="Proteomes" id="UP001062846">
    <property type="component" value="Chromosome 11"/>
</dbReference>